<dbReference type="InterPro" id="IPR011010">
    <property type="entry name" value="DNA_brk_join_enz"/>
</dbReference>
<accession>A0A936NBD8</accession>
<dbReference type="InterPro" id="IPR002104">
    <property type="entry name" value="Integrase_catalytic"/>
</dbReference>
<dbReference type="InterPro" id="IPR050090">
    <property type="entry name" value="Tyrosine_recombinase_XerCD"/>
</dbReference>
<dbReference type="GO" id="GO:0003677">
    <property type="term" value="F:DNA binding"/>
    <property type="evidence" value="ECO:0007669"/>
    <property type="project" value="UniProtKB-KW"/>
</dbReference>
<evidence type="ECO:0000256" key="3">
    <source>
        <dbReference type="ARBA" id="ARBA00023172"/>
    </source>
</evidence>
<keyword evidence="2" id="KW-0238">DNA-binding</keyword>
<dbReference type="AlphaFoldDB" id="A0A936NBD8"/>
<dbReference type="Gene3D" id="1.10.443.10">
    <property type="entry name" value="Intergrase catalytic core"/>
    <property type="match status" value="1"/>
</dbReference>
<dbReference type="GO" id="GO:0006310">
    <property type="term" value="P:DNA recombination"/>
    <property type="evidence" value="ECO:0007669"/>
    <property type="project" value="UniProtKB-KW"/>
</dbReference>
<evidence type="ECO:0000313" key="5">
    <source>
        <dbReference type="EMBL" id="MBK9296551.1"/>
    </source>
</evidence>
<feature type="domain" description="Tyr recombinase" evidence="4">
    <location>
        <begin position="101"/>
        <end position="298"/>
    </location>
</feature>
<dbReference type="PANTHER" id="PTHR30349">
    <property type="entry name" value="PHAGE INTEGRASE-RELATED"/>
    <property type="match status" value="1"/>
</dbReference>
<dbReference type="EMBL" id="JADJZA010000003">
    <property type="protein sequence ID" value="MBK9296551.1"/>
    <property type="molecule type" value="Genomic_DNA"/>
</dbReference>
<evidence type="ECO:0000313" key="6">
    <source>
        <dbReference type="Proteomes" id="UP000727993"/>
    </source>
</evidence>
<dbReference type="PROSITE" id="PS51898">
    <property type="entry name" value="TYR_RECOMBINASE"/>
    <property type="match status" value="1"/>
</dbReference>
<proteinExistence type="inferred from homology"/>
<dbReference type="SUPFAM" id="SSF56349">
    <property type="entry name" value="DNA breaking-rejoining enzymes"/>
    <property type="match status" value="1"/>
</dbReference>
<dbReference type="Proteomes" id="UP000727993">
    <property type="component" value="Unassembled WGS sequence"/>
</dbReference>
<organism evidence="5 6">
    <name type="scientific">Candidatus Neomicrothrix subdominans</name>
    <dbReference type="NCBI Taxonomy" id="2954438"/>
    <lineage>
        <taxon>Bacteria</taxon>
        <taxon>Bacillati</taxon>
        <taxon>Actinomycetota</taxon>
        <taxon>Acidimicrobiia</taxon>
        <taxon>Acidimicrobiales</taxon>
        <taxon>Microthrixaceae</taxon>
        <taxon>Candidatus Neomicrothrix</taxon>
    </lineage>
</organism>
<comment type="caution">
    <text evidence="5">The sequence shown here is derived from an EMBL/GenBank/DDBJ whole genome shotgun (WGS) entry which is preliminary data.</text>
</comment>
<gene>
    <name evidence="5" type="ORF">IPN02_06795</name>
</gene>
<reference evidence="5 6" key="1">
    <citation type="submission" date="2020-10" db="EMBL/GenBank/DDBJ databases">
        <title>Connecting structure to function with the recovery of over 1000 high-quality activated sludge metagenome-assembled genomes encoding full-length rRNA genes using long-read sequencing.</title>
        <authorList>
            <person name="Singleton C.M."/>
            <person name="Petriglieri F."/>
            <person name="Kristensen J.M."/>
            <person name="Kirkegaard R.H."/>
            <person name="Michaelsen T.Y."/>
            <person name="Andersen M.H."/>
            <person name="Karst S.M."/>
            <person name="Dueholm M.S."/>
            <person name="Nielsen P.H."/>
            <person name="Albertsen M."/>
        </authorList>
    </citation>
    <scope>NUCLEOTIDE SEQUENCE [LARGE SCALE GENOMIC DNA]</scope>
    <source>
        <strain evidence="5">Lyne_18-Q3-R50-59_MAXAC.006</strain>
    </source>
</reference>
<keyword evidence="3" id="KW-0233">DNA recombination</keyword>
<sequence>MSALSDIADEYLALRRSFGHDLVEAHRLLPRFVAYLDSVGEPTVTVAAALAWAQAPDVSPTSTVWSHRMMVARGFARHMAALDERTEVPPPGLIPNHQRWRPPFVYSPEDIAALMAETRRCRWRLPAATWETVIGLLAATGMRVGEVIGLNRDDIAWDDAVLTISTAKFGKSRNIPLLGSTMAALADYAETRDRLCLQPSTPAFFVSMRGTRLLYQPFRLAFRRFCDLSGVGAGSSIRPRIHDVRHTFAVRTLLKWYQEDADVEALLPTLSVYLGHEDPRSTYWYLSAVPELLALAVTRMDLNREVLC</sequence>
<evidence type="ECO:0000256" key="2">
    <source>
        <dbReference type="ARBA" id="ARBA00023125"/>
    </source>
</evidence>
<comment type="similarity">
    <text evidence="1">Belongs to the 'phage' integrase family.</text>
</comment>
<evidence type="ECO:0000256" key="1">
    <source>
        <dbReference type="ARBA" id="ARBA00008857"/>
    </source>
</evidence>
<evidence type="ECO:0000259" key="4">
    <source>
        <dbReference type="PROSITE" id="PS51898"/>
    </source>
</evidence>
<name>A0A936NBD8_9ACTN</name>
<dbReference type="InterPro" id="IPR013762">
    <property type="entry name" value="Integrase-like_cat_sf"/>
</dbReference>
<dbReference type="GO" id="GO:0015074">
    <property type="term" value="P:DNA integration"/>
    <property type="evidence" value="ECO:0007669"/>
    <property type="project" value="InterPro"/>
</dbReference>
<protein>
    <submittedName>
        <fullName evidence="5">Tyrosine-type recombinase/integrase</fullName>
    </submittedName>
</protein>
<dbReference type="PANTHER" id="PTHR30349:SF41">
    <property type="entry name" value="INTEGRASE_RECOMBINASE PROTEIN MJ0367-RELATED"/>
    <property type="match status" value="1"/>
</dbReference>
<dbReference type="Pfam" id="PF00589">
    <property type="entry name" value="Phage_integrase"/>
    <property type="match status" value="1"/>
</dbReference>